<dbReference type="PANTHER" id="PTHR16214:SF3">
    <property type="entry name" value="TRANSMEMBRANE PROTEIN 260"/>
    <property type="match status" value="1"/>
</dbReference>
<organism evidence="3 4">
    <name type="scientific">Eiseniibacteriota bacterium</name>
    <dbReference type="NCBI Taxonomy" id="2212470"/>
    <lineage>
        <taxon>Bacteria</taxon>
        <taxon>Candidatus Eiseniibacteriota</taxon>
    </lineage>
</organism>
<dbReference type="Proteomes" id="UP000316852">
    <property type="component" value="Unassembled WGS sequence"/>
</dbReference>
<reference evidence="3 4" key="1">
    <citation type="journal article" date="2019" name="Nat. Microbiol.">
        <title>Mediterranean grassland soil C-N compound turnover is dependent on rainfall and depth, and is mediated by genomically divergent microorganisms.</title>
        <authorList>
            <person name="Diamond S."/>
            <person name="Andeer P.F."/>
            <person name="Li Z."/>
            <person name="Crits-Christoph A."/>
            <person name="Burstein D."/>
            <person name="Anantharaman K."/>
            <person name="Lane K.R."/>
            <person name="Thomas B.C."/>
            <person name="Pan C."/>
            <person name="Northen T.R."/>
            <person name="Banfield J.F."/>
        </authorList>
    </citation>
    <scope>NUCLEOTIDE SEQUENCE [LARGE SCALE GENOMIC DNA]</scope>
    <source>
        <strain evidence="3">WS_6</strain>
    </source>
</reference>
<evidence type="ECO:0000313" key="4">
    <source>
        <dbReference type="Proteomes" id="UP000316852"/>
    </source>
</evidence>
<dbReference type="SUPFAM" id="SSF48452">
    <property type="entry name" value="TPR-like"/>
    <property type="match status" value="1"/>
</dbReference>
<feature type="transmembrane region" description="Helical" evidence="2">
    <location>
        <begin position="214"/>
        <end position="230"/>
    </location>
</feature>
<protein>
    <submittedName>
        <fullName evidence="3">DUF2723 domain-containing protein</fullName>
    </submittedName>
</protein>
<feature type="transmembrane region" description="Helical" evidence="2">
    <location>
        <begin position="140"/>
        <end position="161"/>
    </location>
</feature>
<dbReference type="Gene3D" id="1.25.40.10">
    <property type="entry name" value="Tetratricopeptide repeat domain"/>
    <property type="match status" value="1"/>
</dbReference>
<feature type="transmembrane region" description="Helical" evidence="2">
    <location>
        <begin position="357"/>
        <end position="378"/>
    </location>
</feature>
<dbReference type="InterPro" id="IPR019734">
    <property type="entry name" value="TPR_rpt"/>
</dbReference>
<feature type="transmembrane region" description="Helical" evidence="2">
    <location>
        <begin position="173"/>
        <end position="202"/>
    </location>
</feature>
<dbReference type="AlphaFoldDB" id="A0A538T7V4"/>
<proteinExistence type="predicted"/>
<dbReference type="InterPro" id="IPR021280">
    <property type="entry name" value="TMEM260-like"/>
</dbReference>
<comment type="caution">
    <text evidence="3">The sequence shown here is derived from an EMBL/GenBank/DDBJ whole genome shotgun (WGS) entry which is preliminary data.</text>
</comment>
<feature type="transmembrane region" description="Helical" evidence="2">
    <location>
        <begin position="268"/>
        <end position="287"/>
    </location>
</feature>
<feature type="transmembrane region" description="Helical" evidence="2">
    <location>
        <begin position="72"/>
        <end position="94"/>
    </location>
</feature>
<keyword evidence="2" id="KW-0812">Transmembrane</keyword>
<dbReference type="InterPro" id="IPR011990">
    <property type="entry name" value="TPR-like_helical_dom_sf"/>
</dbReference>
<keyword evidence="2" id="KW-0472">Membrane</keyword>
<dbReference type="PROSITE" id="PS50005">
    <property type="entry name" value="TPR"/>
    <property type="match status" value="1"/>
</dbReference>
<evidence type="ECO:0000256" key="2">
    <source>
        <dbReference type="SAM" id="Phobius"/>
    </source>
</evidence>
<feature type="repeat" description="TPR" evidence="1">
    <location>
        <begin position="726"/>
        <end position="759"/>
    </location>
</feature>
<dbReference type="Pfam" id="PF13432">
    <property type="entry name" value="TPR_16"/>
    <property type="match status" value="1"/>
</dbReference>
<dbReference type="EMBL" id="VBOW01000020">
    <property type="protein sequence ID" value="TMQ59708.1"/>
    <property type="molecule type" value="Genomic_DNA"/>
</dbReference>
<dbReference type="InterPro" id="IPR052724">
    <property type="entry name" value="GT117_domain-containing"/>
</dbReference>
<keyword evidence="1" id="KW-0802">TPR repeat</keyword>
<gene>
    <name evidence="3" type="ORF">E6K76_04245</name>
</gene>
<keyword evidence="2" id="KW-1133">Transmembrane helix</keyword>
<dbReference type="Pfam" id="PF11028">
    <property type="entry name" value="TMEM260-like"/>
    <property type="match status" value="1"/>
</dbReference>
<feature type="transmembrane region" description="Helical" evidence="2">
    <location>
        <begin position="471"/>
        <end position="490"/>
    </location>
</feature>
<evidence type="ECO:0000256" key="1">
    <source>
        <dbReference type="PROSITE-ProRule" id="PRU00339"/>
    </source>
</evidence>
<feature type="transmembrane region" description="Helical" evidence="2">
    <location>
        <begin position="415"/>
        <end position="440"/>
    </location>
</feature>
<feature type="transmembrane region" description="Helical" evidence="2">
    <location>
        <begin position="384"/>
        <end position="403"/>
    </location>
</feature>
<dbReference type="PANTHER" id="PTHR16214">
    <property type="entry name" value="TRANSMEMBRANE PROTEIN 260"/>
    <property type="match status" value="1"/>
</dbReference>
<accession>A0A538T7V4</accession>
<evidence type="ECO:0000313" key="3">
    <source>
        <dbReference type="EMBL" id="TMQ59708.1"/>
    </source>
</evidence>
<feature type="transmembrane region" description="Helical" evidence="2">
    <location>
        <begin position="237"/>
        <end position="256"/>
    </location>
</feature>
<name>A0A538T7V4_UNCEI</name>
<sequence length="869" mass="98749">MTSGKRWHQVAAALAFGLPLFVYLCTLTRTVPFWDSGEFIATSYILGLPHPPGNPVYTMLGRIMSFLPIETVAWRVNFMSALASALTALFTFLITVRSLRRWFMDQAPTPARELACEVGGLVAAFFIAFSNSFWDSAIEAEVYSLSSFLVVFSIWLAFNWWDHLGETNNDRLLVLIVYILSISAAVHLGTILVAPGLLLLFAMNRTRYFTTGRFWASAALLGGFILFLWYNEFSADVDVPLPLILIILALLLVVYALNSKKLVKNNLFTWWTIALVVGFTVQLFLLVRSQQHPAVNEGAPETFNTWKDYLLRKQYGPSNPFERRADLWYQINHMYFRYVGMQFALTRGLGPFGPDSFWVMAVNAIPYLLLALGAYWNWKRDKKTFWFFLTQNFVMGPALIFYLNFTDHEVRERDYFFTNSYHFLAIWMGMGAAGVVKWLASAFEPAKAPAPAGVPSGAPAPAGATGGFMPYRAGVALGAAALIGISLLPMKEGWYEHDRSRFYIAHDYAYNMLTPLEPGAIVMTNGDNDTFPLWYIQEVEHVRRDVRVVNLSLLNTPWYIKQLRDQEPRVPFSFTNAQLDALQPYQEEKSGRIIWVKDQAVTDMVRANQWKRPVYLAVTVPEQLGFDKHLMLEGLVFRIYPKEVGEHSVDAGKTLNNLYHVFRYVGLLDKNRNYDSTVYKDDNAYKLVQNYSAAHVQVAYEMQKAGQGKDAISLLRDAVKMTPDFPGLLEYLGKSYQDTGDTAEAERVFTQALRRFPNSAEFYFHLGVIHWQKGHKERRADLVDQGLQELRRACSLDQRYFDWFGGLFSALWLEGHHEEAVDVLRSWTRAHPEDPQGAAWLRNYEDSLKVLSAAPPRGGAGGRAAGGRR</sequence>